<dbReference type="STRING" id="74557.A0A1V9Y590"/>
<evidence type="ECO:0000313" key="9">
    <source>
        <dbReference type="Proteomes" id="UP000243217"/>
    </source>
</evidence>
<comment type="pathway">
    <text evidence="1">Lipid metabolism.</text>
</comment>
<gene>
    <name evidence="8" type="ORF">THRCLA_11921</name>
</gene>
<dbReference type="AlphaFoldDB" id="A0A1V9Y590"/>
<keyword evidence="5" id="KW-0012">Acyltransferase</keyword>
<proteinExistence type="predicted"/>
<dbReference type="PANTHER" id="PTHR10434">
    <property type="entry name" value="1-ACYL-SN-GLYCEROL-3-PHOSPHATE ACYLTRANSFERASE"/>
    <property type="match status" value="1"/>
</dbReference>
<dbReference type="SUPFAM" id="SSF69593">
    <property type="entry name" value="Glycerol-3-phosphate (1)-acyltransferase"/>
    <property type="match status" value="1"/>
</dbReference>
<evidence type="ECO:0000313" key="8">
    <source>
        <dbReference type="EMBL" id="OQR80876.1"/>
    </source>
</evidence>
<comment type="caution">
    <text evidence="8">The sequence shown here is derived from an EMBL/GenBank/DDBJ whole genome shotgun (WGS) entry which is preliminary data.</text>
</comment>
<keyword evidence="4" id="KW-0443">Lipid metabolism</keyword>
<name>A0A1V9Y590_9STRA</name>
<protein>
    <recommendedName>
        <fullName evidence="7">Phospholipid/glycerol acyltransferase domain-containing protein</fullName>
    </recommendedName>
</protein>
<dbReference type="PANTHER" id="PTHR10434:SF64">
    <property type="entry name" value="1-ACYL-SN-GLYCEROL-3-PHOSPHATE ACYLTRANSFERASE-RELATED"/>
    <property type="match status" value="1"/>
</dbReference>
<keyword evidence="6" id="KW-1133">Transmembrane helix</keyword>
<keyword evidence="9" id="KW-1185">Reference proteome</keyword>
<accession>A0A1V9Y590</accession>
<dbReference type="OrthoDB" id="417078at2759"/>
<organism evidence="8 9">
    <name type="scientific">Thraustotheca clavata</name>
    <dbReference type="NCBI Taxonomy" id="74557"/>
    <lineage>
        <taxon>Eukaryota</taxon>
        <taxon>Sar</taxon>
        <taxon>Stramenopiles</taxon>
        <taxon>Oomycota</taxon>
        <taxon>Saprolegniomycetes</taxon>
        <taxon>Saprolegniales</taxon>
        <taxon>Achlyaceae</taxon>
        <taxon>Thraustotheca</taxon>
    </lineage>
</organism>
<dbReference type="GO" id="GO:0006654">
    <property type="term" value="P:phosphatidic acid biosynthetic process"/>
    <property type="evidence" value="ECO:0007669"/>
    <property type="project" value="TreeGrafter"/>
</dbReference>
<evidence type="ECO:0000256" key="2">
    <source>
        <dbReference type="ARBA" id="ARBA00022516"/>
    </source>
</evidence>
<keyword evidence="6" id="KW-0812">Transmembrane</keyword>
<keyword evidence="3" id="KW-0808">Transferase</keyword>
<dbReference type="SMART" id="SM00563">
    <property type="entry name" value="PlsC"/>
    <property type="match status" value="1"/>
</dbReference>
<dbReference type="Proteomes" id="UP000243217">
    <property type="component" value="Unassembled WGS sequence"/>
</dbReference>
<evidence type="ECO:0000256" key="1">
    <source>
        <dbReference type="ARBA" id="ARBA00005189"/>
    </source>
</evidence>
<keyword evidence="6" id="KW-0472">Membrane</keyword>
<dbReference type="Pfam" id="PF01553">
    <property type="entry name" value="Acyltransferase"/>
    <property type="match status" value="1"/>
</dbReference>
<evidence type="ECO:0000256" key="6">
    <source>
        <dbReference type="SAM" id="Phobius"/>
    </source>
</evidence>
<dbReference type="GO" id="GO:0003841">
    <property type="term" value="F:1-acylglycerol-3-phosphate O-acyltransferase activity"/>
    <property type="evidence" value="ECO:0007669"/>
    <property type="project" value="TreeGrafter"/>
</dbReference>
<evidence type="ECO:0000256" key="4">
    <source>
        <dbReference type="ARBA" id="ARBA00023098"/>
    </source>
</evidence>
<sequence length="274" mass="30960">MYQVLTLVAGLVVLPAALLGLLVSLTVVGIYFEEKKLFQKKEPLKIIMFGFFWLSFSILNFALVLPLKLIVAQSELEIIAHEACQFLARTLHVAFFGPVAVEGQNNLKALKPDEAVLFVANHQTMMDITTLYFLPTNFAWVAKSVIFYMPGAGWMMKLANYVPLKRKNKDSIANMFKACQERLANKWSVIVFPQGTRNRSTFLPFKDGAFDIAKTTNVRIVPLTIVIPDDLWMWNRRGACKLVVHEPYSPVDKTKEELKEVAYAAITSAMPKLK</sequence>
<evidence type="ECO:0000256" key="3">
    <source>
        <dbReference type="ARBA" id="ARBA00022679"/>
    </source>
</evidence>
<feature type="domain" description="Phospholipid/glycerol acyltransferase" evidence="7">
    <location>
        <begin position="116"/>
        <end position="228"/>
    </location>
</feature>
<reference evidence="8 9" key="1">
    <citation type="journal article" date="2014" name="Genome Biol. Evol.">
        <title>The secreted proteins of Achlya hypogyna and Thraustotheca clavata identify the ancestral oomycete secretome and reveal gene acquisitions by horizontal gene transfer.</title>
        <authorList>
            <person name="Misner I."/>
            <person name="Blouin N."/>
            <person name="Leonard G."/>
            <person name="Richards T.A."/>
            <person name="Lane C.E."/>
        </authorList>
    </citation>
    <scope>NUCLEOTIDE SEQUENCE [LARGE SCALE GENOMIC DNA]</scope>
    <source>
        <strain evidence="8 9">ATCC 34112</strain>
    </source>
</reference>
<evidence type="ECO:0000259" key="7">
    <source>
        <dbReference type="SMART" id="SM00563"/>
    </source>
</evidence>
<dbReference type="InterPro" id="IPR002123">
    <property type="entry name" value="Plipid/glycerol_acylTrfase"/>
</dbReference>
<feature type="transmembrane region" description="Helical" evidence="6">
    <location>
        <begin position="44"/>
        <end position="65"/>
    </location>
</feature>
<keyword evidence="2" id="KW-0444">Lipid biosynthesis</keyword>
<dbReference type="EMBL" id="JNBS01005111">
    <property type="protein sequence ID" value="OQR80876.1"/>
    <property type="molecule type" value="Genomic_DNA"/>
</dbReference>
<dbReference type="CDD" id="cd07989">
    <property type="entry name" value="LPLAT_AGPAT-like"/>
    <property type="match status" value="1"/>
</dbReference>
<feature type="transmembrane region" description="Helical" evidence="6">
    <location>
        <begin position="138"/>
        <end position="159"/>
    </location>
</feature>
<evidence type="ECO:0000256" key="5">
    <source>
        <dbReference type="ARBA" id="ARBA00023315"/>
    </source>
</evidence>
<feature type="transmembrane region" description="Helical" evidence="6">
    <location>
        <begin position="6"/>
        <end position="32"/>
    </location>
</feature>